<organism evidence="1 2">
    <name type="scientific">Paenibacillus baimaensis</name>
    <dbReference type="NCBI Taxonomy" id="2982185"/>
    <lineage>
        <taxon>Bacteria</taxon>
        <taxon>Bacillati</taxon>
        <taxon>Bacillota</taxon>
        <taxon>Bacilli</taxon>
        <taxon>Bacillales</taxon>
        <taxon>Paenibacillaceae</taxon>
        <taxon>Paenibacillus</taxon>
    </lineage>
</organism>
<evidence type="ECO:0008006" key="3">
    <source>
        <dbReference type="Google" id="ProtNLM"/>
    </source>
</evidence>
<dbReference type="SUPFAM" id="SSF52540">
    <property type="entry name" value="P-loop containing nucleoside triphosphate hydrolases"/>
    <property type="match status" value="1"/>
</dbReference>
<dbReference type="Proteomes" id="UP001652445">
    <property type="component" value="Unassembled WGS sequence"/>
</dbReference>
<evidence type="ECO:0000313" key="1">
    <source>
        <dbReference type="EMBL" id="MCU6796822.1"/>
    </source>
</evidence>
<comment type="caution">
    <text evidence="1">The sequence shown here is derived from an EMBL/GenBank/DDBJ whole genome shotgun (WGS) entry which is preliminary data.</text>
</comment>
<gene>
    <name evidence="1" type="ORF">OB236_32325</name>
</gene>
<dbReference type="EMBL" id="JAOQIO010000110">
    <property type="protein sequence ID" value="MCU6796822.1"/>
    <property type="molecule type" value="Genomic_DNA"/>
</dbReference>
<dbReference type="InterPro" id="IPR027417">
    <property type="entry name" value="P-loop_NTPase"/>
</dbReference>
<evidence type="ECO:0000313" key="2">
    <source>
        <dbReference type="Proteomes" id="UP001652445"/>
    </source>
</evidence>
<keyword evidence="2" id="KW-1185">Reference proteome</keyword>
<dbReference type="RefSeq" id="WP_262687647.1">
    <property type="nucleotide sequence ID" value="NZ_JAOQIO010000110.1"/>
</dbReference>
<sequence>MVIDYEVAQAMYNAILQETYNNFKLQLGSTSILVAFDEIIEDEEGTFWLNFILSFDHDGEEYIHYFSLRLGPWSHNGLSNGISYYMNGFIGNSVHHEVSLQKVLTEHRLQQKLITIKSTVIFASRDNGNEERKKHALAVLRLLGMNTDERMVEAGVWDVESGGFIDGTEEFVKCMILITLVKAHYRINSSLEIPGILDMKIADYDEELQIVKDDDNQLSSFFIHQFHEFVRSRGFFFDKELLIRFVLSLKSKPFLILSGISGTGKTKIAQLFVEFSSVGRHLSTPPNDLFTYILYPYNFTYQRMIVPVRLAEQLNLDGLDQGVEITLRFGENSESALIKRESQGHIRLGFRKAFMVWLSGNFSIGDSLFISVEGKGESIQFYKEMPGSQVNSVCQHAFMSVRPDWLDHTALLGFYNPILQMYHSTDLLKLMLRAHQNRDLPFFLILDEMNLSKVEYYFADFLSCIESRRVGRTGELQQEKIPLHEEWQEEIVITDEDGTIYQVPNRIEIPGNLYIIGTINVDETTYMFSPKVLDRAHVIECNEMDLDGYIRIDMRRAFNQNASTASLREIEWFTSDSRYHLDLYKKTFLNPEHRLLLDDLFDAVEGIHSLLLQNGISFGYRVVDELFYFILNAYSNNLLDGTDSLDIGVLQKVLPKLHGNRAQMEQVLADLFKWTEPAEGISLETDMHALTGIYPRTMRKMQTMHRQLSRTGYCSFIQ</sequence>
<protein>
    <recommendedName>
        <fullName evidence="3">ATPase dynein-related AAA domain-containing protein</fullName>
    </recommendedName>
</protein>
<proteinExistence type="predicted"/>
<accession>A0ABT2UQJ9</accession>
<reference evidence="1 2" key="1">
    <citation type="submission" date="2022-09" db="EMBL/GenBank/DDBJ databases">
        <authorList>
            <person name="Han X.L."/>
            <person name="Wang Q."/>
            <person name="Lu T."/>
        </authorList>
    </citation>
    <scope>NUCLEOTIDE SEQUENCE [LARGE SCALE GENOMIC DNA]</scope>
    <source>
        <strain evidence="1 2">WQ 127069</strain>
    </source>
</reference>
<name>A0ABT2UQJ9_9BACL</name>